<keyword evidence="5" id="KW-0472">Membrane</keyword>
<evidence type="ECO:0000259" key="9">
    <source>
        <dbReference type="Pfam" id="PF06136"/>
    </source>
</evidence>
<comment type="caution">
    <text evidence="10">The sequence shown here is derived from an EMBL/GenBank/DDBJ whole genome shotgun (WGS) entry which is preliminary data.</text>
</comment>
<dbReference type="InterPro" id="IPR010369">
    <property type="entry name" value="SOK"/>
</dbReference>
<dbReference type="PANTHER" id="PTHR31083:SF32">
    <property type="entry name" value="OS09G0571000 PROTEIN"/>
    <property type="match status" value="1"/>
</dbReference>
<dbReference type="Pfam" id="PF06136">
    <property type="entry name" value="SOK"/>
    <property type="match status" value="1"/>
</dbReference>
<feature type="region of interest" description="Disordered" evidence="8">
    <location>
        <begin position="1"/>
        <end position="23"/>
    </location>
</feature>
<proteinExistence type="inferred from homology"/>
<comment type="subcellular location">
    <subcellularLocation>
        <location evidence="1">Cell membrane</location>
        <topology evidence="1">Peripheral membrane protein</topology>
        <orientation evidence="1">Cytoplasmic side</orientation>
    </subcellularLocation>
</comment>
<protein>
    <recommendedName>
        <fullName evidence="9">SOSEKI DIX-like domain-containing protein</fullName>
    </recommendedName>
</protein>
<dbReference type="AlphaFoldDB" id="A0A6G1DGG8"/>
<comment type="similarity">
    <text evidence="7">Belongs to the SOSEKI family.</text>
</comment>
<feature type="domain" description="SOSEKI DIX-like" evidence="9">
    <location>
        <begin position="37"/>
        <end position="121"/>
    </location>
</feature>
<reference evidence="10 11" key="1">
    <citation type="submission" date="2019-11" db="EMBL/GenBank/DDBJ databases">
        <title>Whole genome sequence of Oryza granulata.</title>
        <authorList>
            <person name="Li W."/>
        </authorList>
    </citation>
    <scope>NUCLEOTIDE SEQUENCE [LARGE SCALE GENOMIC DNA]</scope>
    <source>
        <strain evidence="11">cv. Menghai</strain>
        <tissue evidence="10">Leaf</tissue>
    </source>
</reference>
<keyword evidence="3" id="KW-1003">Cell membrane</keyword>
<keyword evidence="4" id="KW-0132">Cell division</keyword>
<sequence length="182" mass="20630">MSSSQAEASSAGGGGRSNRTAAADEWTASGKKAWRRVAVVYYLCRSRQGGLEHPHLMEVEVADEEQQVRLRDVTRRLDALRGKGMAAMYAWSCKRSYRGGYVWHDLSHPDDLLLPTHAGDYRRTKYQWRRAGLLWSSQRRQHRQTMTTLLALDQLLRRQLAKSRVLQQQEEEATAAGASSLS</sequence>
<keyword evidence="2" id="KW-0217">Developmental protein</keyword>
<dbReference type="GO" id="GO:0051258">
    <property type="term" value="P:protein polymerization"/>
    <property type="evidence" value="ECO:0007669"/>
    <property type="project" value="UniProtKB-ARBA"/>
</dbReference>
<organism evidence="10 11">
    <name type="scientific">Oryza meyeriana var. granulata</name>
    <dbReference type="NCBI Taxonomy" id="110450"/>
    <lineage>
        <taxon>Eukaryota</taxon>
        <taxon>Viridiplantae</taxon>
        <taxon>Streptophyta</taxon>
        <taxon>Embryophyta</taxon>
        <taxon>Tracheophyta</taxon>
        <taxon>Spermatophyta</taxon>
        <taxon>Magnoliopsida</taxon>
        <taxon>Liliopsida</taxon>
        <taxon>Poales</taxon>
        <taxon>Poaceae</taxon>
        <taxon>BOP clade</taxon>
        <taxon>Oryzoideae</taxon>
        <taxon>Oryzeae</taxon>
        <taxon>Oryzinae</taxon>
        <taxon>Oryza</taxon>
        <taxon>Oryza meyeriana</taxon>
    </lineage>
</organism>
<dbReference type="GO" id="GO:0005886">
    <property type="term" value="C:plasma membrane"/>
    <property type="evidence" value="ECO:0007669"/>
    <property type="project" value="UniProtKB-SubCell"/>
</dbReference>
<accession>A0A6G1DGG8</accession>
<dbReference type="OrthoDB" id="689300at2759"/>
<name>A0A6G1DGG8_9ORYZ</name>
<evidence type="ECO:0000313" key="10">
    <source>
        <dbReference type="EMBL" id="KAF0911491.1"/>
    </source>
</evidence>
<dbReference type="Proteomes" id="UP000479710">
    <property type="component" value="Unassembled WGS sequence"/>
</dbReference>
<dbReference type="InterPro" id="IPR048351">
    <property type="entry name" value="SOK_DIX"/>
</dbReference>
<evidence type="ECO:0000256" key="8">
    <source>
        <dbReference type="SAM" id="MobiDB-lite"/>
    </source>
</evidence>
<evidence type="ECO:0000256" key="3">
    <source>
        <dbReference type="ARBA" id="ARBA00022475"/>
    </source>
</evidence>
<feature type="compositionally biased region" description="Low complexity" evidence="8">
    <location>
        <begin position="1"/>
        <end position="10"/>
    </location>
</feature>
<evidence type="ECO:0000313" key="11">
    <source>
        <dbReference type="Proteomes" id="UP000479710"/>
    </source>
</evidence>
<dbReference type="EMBL" id="SPHZ02000006">
    <property type="protein sequence ID" value="KAF0911491.1"/>
    <property type="molecule type" value="Genomic_DNA"/>
</dbReference>
<gene>
    <name evidence="10" type="ORF">E2562_011137</name>
</gene>
<dbReference type="PANTHER" id="PTHR31083">
    <property type="entry name" value="UPSTREAM OF FLC PROTEIN (DUF966)"/>
    <property type="match status" value="1"/>
</dbReference>
<evidence type="ECO:0000256" key="7">
    <source>
        <dbReference type="ARBA" id="ARBA00024211"/>
    </source>
</evidence>
<keyword evidence="6" id="KW-0131">Cell cycle</keyword>
<dbReference type="GO" id="GO:0051301">
    <property type="term" value="P:cell division"/>
    <property type="evidence" value="ECO:0007669"/>
    <property type="project" value="UniProtKB-KW"/>
</dbReference>
<evidence type="ECO:0000256" key="5">
    <source>
        <dbReference type="ARBA" id="ARBA00023136"/>
    </source>
</evidence>
<evidence type="ECO:0000256" key="1">
    <source>
        <dbReference type="ARBA" id="ARBA00004413"/>
    </source>
</evidence>
<evidence type="ECO:0000256" key="4">
    <source>
        <dbReference type="ARBA" id="ARBA00022618"/>
    </source>
</evidence>
<keyword evidence="11" id="KW-1185">Reference proteome</keyword>
<evidence type="ECO:0000256" key="2">
    <source>
        <dbReference type="ARBA" id="ARBA00022473"/>
    </source>
</evidence>
<evidence type="ECO:0000256" key="6">
    <source>
        <dbReference type="ARBA" id="ARBA00023306"/>
    </source>
</evidence>